<dbReference type="AlphaFoldDB" id="A0A0H2RD19"/>
<dbReference type="InterPro" id="IPR032675">
    <property type="entry name" value="LRR_dom_sf"/>
</dbReference>
<accession>A0A0H2RD19</accession>
<reference evidence="1 2" key="1">
    <citation type="submission" date="2015-04" db="EMBL/GenBank/DDBJ databases">
        <title>Complete genome sequence of Schizopora paradoxa KUC8140, a cosmopolitan wood degrader in East Asia.</title>
        <authorList>
            <consortium name="DOE Joint Genome Institute"/>
            <person name="Min B."/>
            <person name="Park H."/>
            <person name="Jang Y."/>
            <person name="Kim J.-J."/>
            <person name="Kim K.H."/>
            <person name="Pangilinan J."/>
            <person name="Lipzen A."/>
            <person name="Riley R."/>
            <person name="Grigoriev I.V."/>
            <person name="Spatafora J.W."/>
            <person name="Choi I.-G."/>
        </authorList>
    </citation>
    <scope>NUCLEOTIDE SEQUENCE [LARGE SCALE GENOMIC DNA]</scope>
    <source>
        <strain evidence="1 2">KUC8140</strain>
    </source>
</reference>
<name>A0A0H2RD19_9AGAM</name>
<dbReference type="OrthoDB" id="3365698at2759"/>
<sequence>MAPTHSICAPEHQFTAQFLSPDVLLRIFEFAVAFEAQIPHFRDGPGQQYSEEAAVQGMGGLRSASFAPHNVSQVCRNWRTVALDFSLLWSTLSVRSVDIYRKGFSLDDLASTVKARLQKSGNTPLTLSMAFGYFGFKRHYNLEPLDAFNTFINTVFSERRRWKKVSFFSFLAPVNPTRIDLPVFDNLSLLEELSMRIPLPCCGRRHSETPTMINLSSCTELRKLELDGDFELVSDGTTLEKLTHIEILKHDRSRFSRWGAFSAFHVAPLIQLAPVLVTLILDIYPSEPHLRTLQDLAGGDIRLAHLTELHIRTSDKEQEVLPEVGALLNRLVLPALEDLNLEVARELDVASLIKRSGCSIRVVSLDGTRCALESEVLDPMIVTWLSHMPELRELWMDAIDLSCGLNRHLTLTRRIANVGEVFDGSVSEYQSDDGHSVVGLCRSLKTITLLQCEIASRNEVGDFVAMLGSRMREVKGSAGEVEAFRTGDCDIFDIVNDETILKWIDEGVSLHFT</sequence>
<dbReference type="Proteomes" id="UP000053477">
    <property type="component" value="Unassembled WGS sequence"/>
</dbReference>
<evidence type="ECO:0000313" key="1">
    <source>
        <dbReference type="EMBL" id="KLO09785.1"/>
    </source>
</evidence>
<dbReference type="EMBL" id="KQ086045">
    <property type="protein sequence ID" value="KLO09785.1"/>
    <property type="molecule type" value="Genomic_DNA"/>
</dbReference>
<dbReference type="Gene3D" id="3.80.10.10">
    <property type="entry name" value="Ribonuclease Inhibitor"/>
    <property type="match status" value="1"/>
</dbReference>
<evidence type="ECO:0000313" key="2">
    <source>
        <dbReference type="Proteomes" id="UP000053477"/>
    </source>
</evidence>
<proteinExistence type="predicted"/>
<protein>
    <submittedName>
        <fullName evidence="1">Uncharacterized protein</fullName>
    </submittedName>
</protein>
<dbReference type="InParanoid" id="A0A0H2RD19"/>
<organism evidence="1 2">
    <name type="scientific">Schizopora paradoxa</name>
    <dbReference type="NCBI Taxonomy" id="27342"/>
    <lineage>
        <taxon>Eukaryota</taxon>
        <taxon>Fungi</taxon>
        <taxon>Dikarya</taxon>
        <taxon>Basidiomycota</taxon>
        <taxon>Agaricomycotina</taxon>
        <taxon>Agaricomycetes</taxon>
        <taxon>Hymenochaetales</taxon>
        <taxon>Schizoporaceae</taxon>
        <taxon>Schizopora</taxon>
    </lineage>
</organism>
<dbReference type="SUPFAM" id="SSF52047">
    <property type="entry name" value="RNI-like"/>
    <property type="match status" value="1"/>
</dbReference>
<keyword evidence="2" id="KW-1185">Reference proteome</keyword>
<gene>
    <name evidence="1" type="ORF">SCHPADRAFT_943370</name>
</gene>